<keyword evidence="8" id="KW-1185">Reference proteome</keyword>
<dbReference type="GO" id="GO:0006285">
    <property type="term" value="P:base-excision repair, AP site formation"/>
    <property type="evidence" value="ECO:0007669"/>
    <property type="project" value="TreeGrafter"/>
</dbReference>
<evidence type="ECO:0000256" key="5">
    <source>
        <dbReference type="ARBA" id="ARBA00023204"/>
    </source>
</evidence>
<dbReference type="GO" id="GO:0032993">
    <property type="term" value="C:protein-DNA complex"/>
    <property type="evidence" value="ECO:0007669"/>
    <property type="project" value="TreeGrafter"/>
</dbReference>
<comment type="catalytic activity">
    <reaction evidence="1">
        <text>Hydrolysis of alkylated DNA, releasing 3-methyladenine, 3-methylguanine, 7-methylguanine and 7-methyladenine.</text>
        <dbReference type="EC" id="3.2.2.21"/>
    </reaction>
</comment>
<keyword evidence="5" id="KW-0234">DNA repair</keyword>
<dbReference type="InterPro" id="IPR011257">
    <property type="entry name" value="DNA_glycosylase"/>
</dbReference>
<evidence type="ECO:0000256" key="3">
    <source>
        <dbReference type="ARBA" id="ARBA00012000"/>
    </source>
</evidence>
<dbReference type="EMBL" id="AVCI01000001">
    <property type="protein sequence ID" value="KFN44773.1"/>
    <property type="molecule type" value="Genomic_DNA"/>
</dbReference>
<comment type="caution">
    <text evidence="7">The sequence shown here is derived from an EMBL/GenBank/DDBJ whole genome shotgun (WGS) entry which is preliminary data.</text>
</comment>
<organism evidence="7 8">
    <name type="scientific">Arenimonas oryziterrae DSM 21050 = YC6267</name>
    <dbReference type="NCBI Taxonomy" id="1121015"/>
    <lineage>
        <taxon>Bacteria</taxon>
        <taxon>Pseudomonadati</taxon>
        <taxon>Pseudomonadota</taxon>
        <taxon>Gammaproteobacteria</taxon>
        <taxon>Lysobacterales</taxon>
        <taxon>Lysobacteraceae</taxon>
        <taxon>Arenimonas</taxon>
    </lineage>
</organism>
<dbReference type="GO" id="GO:0005737">
    <property type="term" value="C:cytoplasm"/>
    <property type="evidence" value="ECO:0007669"/>
    <property type="project" value="TreeGrafter"/>
</dbReference>
<dbReference type="SMART" id="SM00478">
    <property type="entry name" value="ENDO3c"/>
    <property type="match status" value="1"/>
</dbReference>
<dbReference type="GO" id="GO:0006307">
    <property type="term" value="P:DNA alkylation repair"/>
    <property type="evidence" value="ECO:0007669"/>
    <property type="project" value="TreeGrafter"/>
</dbReference>
<proteinExistence type="inferred from homology"/>
<dbReference type="EC" id="3.2.2.21" evidence="3"/>
<dbReference type="PATRIC" id="fig|1121015.4.peg.357"/>
<evidence type="ECO:0000256" key="4">
    <source>
        <dbReference type="ARBA" id="ARBA00022763"/>
    </source>
</evidence>
<evidence type="ECO:0000313" key="7">
    <source>
        <dbReference type="EMBL" id="KFN44773.1"/>
    </source>
</evidence>
<dbReference type="OrthoDB" id="9811249at2"/>
<dbReference type="Pfam" id="PF00730">
    <property type="entry name" value="HhH-GPD"/>
    <property type="match status" value="1"/>
</dbReference>
<dbReference type="GO" id="GO:0008725">
    <property type="term" value="F:DNA-3-methyladenine glycosylase activity"/>
    <property type="evidence" value="ECO:0007669"/>
    <property type="project" value="TreeGrafter"/>
</dbReference>
<dbReference type="RefSeq" id="WP_022968943.1">
    <property type="nucleotide sequence ID" value="NZ_ATVD01000002.1"/>
</dbReference>
<name>A0A091AWV1_9GAMM</name>
<dbReference type="Proteomes" id="UP000029385">
    <property type="component" value="Unassembled WGS sequence"/>
</dbReference>
<protein>
    <recommendedName>
        <fullName evidence="3">DNA-3-methyladenine glycosylase II</fullName>
        <ecNumber evidence="3">3.2.2.21</ecNumber>
    </recommendedName>
</protein>
<dbReference type="InterPro" id="IPR003265">
    <property type="entry name" value="HhH-GPD_domain"/>
</dbReference>
<dbReference type="STRING" id="1121015.GCA_000420545_01308"/>
<dbReference type="Gene3D" id="1.10.1670.40">
    <property type="match status" value="1"/>
</dbReference>
<dbReference type="eggNOG" id="COG0122">
    <property type="taxonomic scope" value="Bacteria"/>
</dbReference>
<evidence type="ECO:0000259" key="6">
    <source>
        <dbReference type="SMART" id="SM00478"/>
    </source>
</evidence>
<dbReference type="PANTHER" id="PTHR43003">
    <property type="entry name" value="DNA-3-METHYLADENINE GLYCOSYLASE"/>
    <property type="match status" value="1"/>
</dbReference>
<dbReference type="AlphaFoldDB" id="A0A091AWV1"/>
<sequence length="233" mass="25585">MAKHPRGFDLDVAAAHLGKRDRKFARWIDRIGPLPQDGWSKPFETVDSLARSILYQQLSGKAAATIVGRVETAVGARKLSHVALAKVDDPTLRACGVSGNKTLALRDLAARAERGEVPTARELLSLHEDEIIERLTAVRGIGRWTVEMMLMFRLGRPDILPVDDLGVRKGAQILDRLEEMPTPKELALRGEKWGPYRTLAGLYLWRIADSAADAKAAAKPAGKPKAKVKRSQG</sequence>
<dbReference type="GO" id="GO:0032131">
    <property type="term" value="F:alkylated DNA binding"/>
    <property type="evidence" value="ECO:0007669"/>
    <property type="project" value="TreeGrafter"/>
</dbReference>
<dbReference type="PANTHER" id="PTHR43003:SF5">
    <property type="entry name" value="DNA-3-METHYLADENINE GLYCOSYLASE"/>
    <property type="match status" value="1"/>
</dbReference>
<dbReference type="SUPFAM" id="SSF48150">
    <property type="entry name" value="DNA-glycosylase"/>
    <property type="match status" value="1"/>
</dbReference>
<feature type="domain" description="HhH-GPD" evidence="6">
    <location>
        <begin position="54"/>
        <end position="209"/>
    </location>
</feature>
<accession>A0A091AWV1</accession>
<evidence type="ECO:0000313" key="8">
    <source>
        <dbReference type="Proteomes" id="UP000029385"/>
    </source>
</evidence>
<evidence type="ECO:0000256" key="1">
    <source>
        <dbReference type="ARBA" id="ARBA00000086"/>
    </source>
</evidence>
<comment type="similarity">
    <text evidence="2">Belongs to the alkylbase DNA glycosidase AlkA family.</text>
</comment>
<dbReference type="FunFam" id="1.10.340.30:FF:000004">
    <property type="entry name" value="DNA-3-methyladenine glycosylase II"/>
    <property type="match status" value="1"/>
</dbReference>
<dbReference type="GO" id="GO:0043916">
    <property type="term" value="F:DNA-7-methylguanine glycosylase activity"/>
    <property type="evidence" value="ECO:0007669"/>
    <property type="project" value="TreeGrafter"/>
</dbReference>
<dbReference type="InterPro" id="IPR051912">
    <property type="entry name" value="Alkylbase_DNA_Glycosylase/TA"/>
</dbReference>
<evidence type="ECO:0000256" key="2">
    <source>
        <dbReference type="ARBA" id="ARBA00010817"/>
    </source>
</evidence>
<dbReference type="Gene3D" id="1.10.340.30">
    <property type="entry name" value="Hypothetical protein, domain 2"/>
    <property type="match status" value="1"/>
</dbReference>
<reference evidence="7 8" key="1">
    <citation type="submission" date="2013-09" db="EMBL/GenBank/DDBJ databases">
        <title>Genome sequencing of Arenimonas oryziterrae.</title>
        <authorList>
            <person name="Chen F."/>
            <person name="Wang G."/>
        </authorList>
    </citation>
    <scope>NUCLEOTIDE SEQUENCE [LARGE SCALE GENOMIC DNA]</scope>
    <source>
        <strain evidence="7 8">YC6267</strain>
    </source>
</reference>
<dbReference type="CDD" id="cd00056">
    <property type="entry name" value="ENDO3c"/>
    <property type="match status" value="1"/>
</dbReference>
<keyword evidence="4" id="KW-0227">DNA damage</keyword>
<gene>
    <name evidence="7" type="ORF">N789_01810</name>
</gene>